<dbReference type="AlphaFoldDB" id="A0A822XRF4"/>
<dbReference type="Pfam" id="PF01294">
    <property type="entry name" value="Ribosomal_L13e"/>
    <property type="match status" value="1"/>
</dbReference>
<evidence type="ECO:0000256" key="2">
    <source>
        <dbReference type="ARBA" id="ARBA00022980"/>
    </source>
</evidence>
<reference evidence="4 5" key="1">
    <citation type="journal article" date="2020" name="Mol. Biol. Evol.">
        <title>Distinct Expression and Methylation Patterns for Genes with Different Fates following a Single Whole-Genome Duplication in Flowering Plants.</title>
        <authorList>
            <person name="Shi T."/>
            <person name="Rahmani R.S."/>
            <person name="Gugger P.F."/>
            <person name="Wang M."/>
            <person name="Li H."/>
            <person name="Zhang Y."/>
            <person name="Li Z."/>
            <person name="Wang Q."/>
            <person name="Van de Peer Y."/>
            <person name="Marchal K."/>
            <person name="Chen J."/>
        </authorList>
    </citation>
    <scope>NUCLEOTIDE SEQUENCE [LARGE SCALE GENOMIC DNA]</scope>
    <source>
        <tissue evidence="4">Leaf</tissue>
    </source>
</reference>
<dbReference type="GO" id="GO:0003735">
    <property type="term" value="F:structural constituent of ribosome"/>
    <property type="evidence" value="ECO:0007669"/>
    <property type="project" value="InterPro"/>
</dbReference>
<comment type="similarity">
    <text evidence="1">Belongs to the eukaryotic ribosomal protein eL13 family.</text>
</comment>
<sequence>MVKHNNVVPNGHFKKHWQNYVKTWFNQPARKTRRRIGKILFIQSMCFTSCLGHLSQLNLVKPCPNYMW</sequence>
<evidence type="ECO:0000256" key="3">
    <source>
        <dbReference type="ARBA" id="ARBA00023274"/>
    </source>
</evidence>
<accession>A0A822XRF4</accession>
<dbReference type="InterPro" id="IPR001380">
    <property type="entry name" value="Ribosomal_eL13"/>
</dbReference>
<keyword evidence="3" id="KW-0687">Ribonucleoprotein</keyword>
<dbReference type="GO" id="GO:0005840">
    <property type="term" value="C:ribosome"/>
    <property type="evidence" value="ECO:0007669"/>
    <property type="project" value="UniProtKB-KW"/>
</dbReference>
<gene>
    <name evidence="4" type="ORF">HUJ06_025637</name>
</gene>
<dbReference type="PANTHER" id="PTHR11722:SF0">
    <property type="entry name" value="LARGE RIBOSOMAL SUBUNIT PROTEIN EL13"/>
    <property type="match status" value="1"/>
</dbReference>
<dbReference type="EMBL" id="DUZY01000001">
    <property type="protein sequence ID" value="DAD24174.1"/>
    <property type="molecule type" value="Genomic_DNA"/>
</dbReference>
<dbReference type="GO" id="GO:1990904">
    <property type="term" value="C:ribonucleoprotein complex"/>
    <property type="evidence" value="ECO:0007669"/>
    <property type="project" value="UniProtKB-KW"/>
</dbReference>
<evidence type="ECO:0000313" key="5">
    <source>
        <dbReference type="Proteomes" id="UP000607653"/>
    </source>
</evidence>
<proteinExistence type="inferred from homology"/>
<protein>
    <submittedName>
        <fullName evidence="4">Uncharacterized protein</fullName>
    </submittedName>
</protein>
<dbReference type="PANTHER" id="PTHR11722">
    <property type="entry name" value="60S RIBOSOMAL PROTEIN L13"/>
    <property type="match status" value="1"/>
</dbReference>
<comment type="caution">
    <text evidence="4">The sequence shown here is derived from an EMBL/GenBank/DDBJ whole genome shotgun (WGS) entry which is preliminary data.</text>
</comment>
<dbReference type="Proteomes" id="UP000607653">
    <property type="component" value="Unassembled WGS sequence"/>
</dbReference>
<evidence type="ECO:0000313" key="4">
    <source>
        <dbReference type="EMBL" id="DAD24174.1"/>
    </source>
</evidence>
<dbReference type="GO" id="GO:0006412">
    <property type="term" value="P:translation"/>
    <property type="evidence" value="ECO:0007669"/>
    <property type="project" value="InterPro"/>
</dbReference>
<keyword evidence="5" id="KW-1185">Reference proteome</keyword>
<organism evidence="4 5">
    <name type="scientific">Nelumbo nucifera</name>
    <name type="common">Sacred lotus</name>
    <dbReference type="NCBI Taxonomy" id="4432"/>
    <lineage>
        <taxon>Eukaryota</taxon>
        <taxon>Viridiplantae</taxon>
        <taxon>Streptophyta</taxon>
        <taxon>Embryophyta</taxon>
        <taxon>Tracheophyta</taxon>
        <taxon>Spermatophyta</taxon>
        <taxon>Magnoliopsida</taxon>
        <taxon>Proteales</taxon>
        <taxon>Nelumbonaceae</taxon>
        <taxon>Nelumbo</taxon>
    </lineage>
</organism>
<keyword evidence="2" id="KW-0689">Ribosomal protein</keyword>
<evidence type="ECO:0000256" key="1">
    <source>
        <dbReference type="ARBA" id="ARBA00005640"/>
    </source>
</evidence>
<name>A0A822XRF4_NELNU</name>